<name>A0A6P6Y7S7_DERPT</name>
<dbReference type="Proteomes" id="UP000515146">
    <property type="component" value="Unplaced"/>
</dbReference>
<dbReference type="RefSeq" id="XP_027201365.1">
    <property type="nucleotide sequence ID" value="XM_027345564.1"/>
</dbReference>
<sequence>PRAPNGRTATRSSAARSHPTSTQETPQSAASARASPSAARSAARRTPNSNLARRRCQRTGART</sequence>
<dbReference type="InParanoid" id="A0A6P6Y7S7"/>
<reference evidence="3" key="1">
    <citation type="submission" date="2025-08" db="UniProtKB">
        <authorList>
            <consortium name="RefSeq"/>
        </authorList>
    </citation>
    <scope>IDENTIFICATION</scope>
    <source>
        <strain evidence="3">Airmid</strain>
    </source>
</reference>
<evidence type="ECO:0000313" key="2">
    <source>
        <dbReference type="Proteomes" id="UP000515146"/>
    </source>
</evidence>
<keyword evidence="2" id="KW-1185">Reference proteome</keyword>
<feature type="region of interest" description="Disordered" evidence="1">
    <location>
        <begin position="1"/>
        <end position="63"/>
    </location>
</feature>
<evidence type="ECO:0000313" key="3">
    <source>
        <dbReference type="RefSeq" id="XP_027201365.1"/>
    </source>
</evidence>
<dbReference type="AlphaFoldDB" id="A0A6P6Y7S7"/>
<organism evidence="2 3">
    <name type="scientific">Dermatophagoides pteronyssinus</name>
    <name type="common">European house dust mite</name>
    <dbReference type="NCBI Taxonomy" id="6956"/>
    <lineage>
        <taxon>Eukaryota</taxon>
        <taxon>Metazoa</taxon>
        <taxon>Ecdysozoa</taxon>
        <taxon>Arthropoda</taxon>
        <taxon>Chelicerata</taxon>
        <taxon>Arachnida</taxon>
        <taxon>Acari</taxon>
        <taxon>Acariformes</taxon>
        <taxon>Sarcoptiformes</taxon>
        <taxon>Astigmata</taxon>
        <taxon>Psoroptidia</taxon>
        <taxon>Analgoidea</taxon>
        <taxon>Pyroglyphidae</taxon>
        <taxon>Dermatophagoidinae</taxon>
        <taxon>Dermatophagoides</taxon>
    </lineage>
</organism>
<protein>
    <submittedName>
        <fullName evidence="3">Uncharacterized protein LOC113795371</fullName>
    </submittedName>
</protein>
<proteinExistence type="predicted"/>
<dbReference type="KEGG" id="dpte:113795371"/>
<gene>
    <name evidence="3" type="primary">LOC113795371</name>
</gene>
<accession>A0A6P6Y7S7</accession>
<evidence type="ECO:0000256" key="1">
    <source>
        <dbReference type="SAM" id="MobiDB-lite"/>
    </source>
</evidence>
<feature type="compositionally biased region" description="Low complexity" evidence="1">
    <location>
        <begin position="28"/>
        <end position="45"/>
    </location>
</feature>
<feature type="compositionally biased region" description="Polar residues" evidence="1">
    <location>
        <begin position="7"/>
        <end position="27"/>
    </location>
</feature>
<feature type="non-terminal residue" evidence="3">
    <location>
        <position position="1"/>
    </location>
</feature>